<gene>
    <name evidence="1" type="primary">hypothetical protein</name>
    <name evidence="1" type="ORF">Chls_540</name>
</gene>
<sequence>MKIFHFASIVDNFKNSKFSTEVWGRKNLFVTSFKLRKLFAVIMGCLLSAL</sequence>
<dbReference type="Proteomes" id="UP000512184">
    <property type="component" value="Chromosome"/>
</dbReference>
<organism evidence="1 2">
    <name type="scientific">Chlamydia suis</name>
    <dbReference type="NCBI Taxonomy" id="83559"/>
    <lineage>
        <taxon>Bacteria</taxon>
        <taxon>Pseudomonadati</taxon>
        <taxon>Chlamydiota</taxon>
        <taxon>Chlamydiia</taxon>
        <taxon>Chlamydiales</taxon>
        <taxon>Chlamydiaceae</taxon>
        <taxon>Chlamydia/Chlamydophila group</taxon>
        <taxon>Chlamydia</taxon>
    </lineage>
</organism>
<protein>
    <submittedName>
        <fullName evidence="1">Uncharacterized protein</fullName>
    </submittedName>
</protein>
<evidence type="ECO:0000313" key="1">
    <source>
        <dbReference type="EMBL" id="QHP83415.1"/>
    </source>
</evidence>
<keyword evidence="2" id="KW-1185">Reference proteome</keyword>
<reference evidence="1" key="1">
    <citation type="submission" date="2019-01" db="EMBL/GenBank/DDBJ databases">
        <title>Whole genome sequencing and annotation enables comparative genome analysis that reveals unique features of the Chlamydia suis R19 Genome.</title>
        <authorList>
            <person name="Dimond Z.E."/>
        </authorList>
    </citation>
    <scope>NUCLEOTIDE SEQUENCE [LARGE SCALE GENOMIC DNA]</scope>
    <source>
        <strain evidence="1">R19</strain>
    </source>
</reference>
<dbReference type="EMBL" id="CP035278">
    <property type="protein sequence ID" value="QHP83415.1"/>
    <property type="molecule type" value="Genomic_DNA"/>
</dbReference>
<proteinExistence type="predicted"/>
<name>A0ABX6IQK6_9CHLA</name>
<evidence type="ECO:0000313" key="2">
    <source>
        <dbReference type="Proteomes" id="UP000512184"/>
    </source>
</evidence>
<accession>A0ABX6IQK6</accession>